<sequence>MVHGGQPPAPAVEKITPACRRACYAGQLREIRLRSVYCFSLIQFPVMNHSDLPSISIILTGHNEEYCIEDAIRSVFRQDYEGPLEIILSDDGSSDHTFVIMQEMAARYSGPHRVVLNRNETALGRGQHIRQIVELATHEWILRQDGDDCSFPWRCRVFARAVMEHPDAVAVASQMTQVYEEAGVPFKFPAFPAAPEGTLAVRLQTGPFSSGAHYGGSMMIRRSACQWGNSLPMTASFEDDLMAFYAWLQGNIYELPGTSLYYYRFAFKNICAINSAARFAGMKTARAFEKRERNVHLQLKKSKWTGLELCEDLLRSGNAVFRSREELLAEIEERKRIVEDIDHLLNWWDYPFRRRWELKGKGWMGMAHALPQSLYLFCMVSFFKLRKVKKCLCGG</sequence>
<dbReference type="AlphaFoldDB" id="A0A2N8HF59"/>
<dbReference type="Pfam" id="PF00535">
    <property type="entry name" value="Glycos_transf_2"/>
    <property type="match status" value="1"/>
</dbReference>
<dbReference type="PANTHER" id="PTHR22916">
    <property type="entry name" value="GLYCOSYLTRANSFERASE"/>
    <property type="match status" value="1"/>
</dbReference>
<dbReference type="InterPro" id="IPR029044">
    <property type="entry name" value="Nucleotide-diphossugar_trans"/>
</dbReference>
<dbReference type="RefSeq" id="WP_102712651.1">
    <property type="nucleotide sequence ID" value="NZ_PJKA01000006.1"/>
</dbReference>
<protein>
    <recommendedName>
        <fullName evidence="1">Glycosyltransferase 2-like domain-containing protein</fullName>
    </recommendedName>
</protein>
<dbReference type="InterPro" id="IPR001173">
    <property type="entry name" value="Glyco_trans_2-like"/>
</dbReference>
<dbReference type="PANTHER" id="PTHR22916:SF3">
    <property type="entry name" value="UDP-GLCNAC:BETAGAL BETA-1,3-N-ACETYLGLUCOSAMINYLTRANSFERASE-LIKE PROTEIN 1"/>
    <property type="match status" value="1"/>
</dbReference>
<evidence type="ECO:0000313" key="3">
    <source>
        <dbReference type="Proteomes" id="UP000236000"/>
    </source>
</evidence>
<dbReference type="Proteomes" id="UP000236000">
    <property type="component" value="Unassembled WGS sequence"/>
</dbReference>
<dbReference type="CDD" id="cd00761">
    <property type="entry name" value="Glyco_tranf_GTA_type"/>
    <property type="match status" value="1"/>
</dbReference>
<name>A0A2N8HF59_9BACT</name>
<gene>
    <name evidence="2" type="ORF">CXU22_03625</name>
</gene>
<evidence type="ECO:0000259" key="1">
    <source>
        <dbReference type="Pfam" id="PF00535"/>
    </source>
</evidence>
<dbReference type="EMBL" id="PJKA01000006">
    <property type="protein sequence ID" value="PNC18896.1"/>
    <property type="molecule type" value="Genomic_DNA"/>
</dbReference>
<evidence type="ECO:0000313" key="2">
    <source>
        <dbReference type="EMBL" id="PNC18896.1"/>
    </source>
</evidence>
<accession>A0A2N8HF59</accession>
<reference evidence="2 3" key="1">
    <citation type="journal article" date="2017" name="BMC Genomics">
        <title>Genome sequencing of 39 Akkermansia muciniphila isolates reveals its population structure, genomic and functional diverisity, and global distribution in mammalian gut microbiotas.</title>
        <authorList>
            <person name="Guo X."/>
            <person name="Li S."/>
            <person name="Zhang J."/>
            <person name="Wu F."/>
            <person name="Li X."/>
            <person name="Wu D."/>
            <person name="Zhang M."/>
            <person name="Ou Z."/>
            <person name="Jie Z."/>
            <person name="Yan Q."/>
            <person name="Li P."/>
            <person name="Yi J."/>
            <person name="Peng Y."/>
        </authorList>
    </citation>
    <scope>NUCLEOTIDE SEQUENCE [LARGE SCALE GENOMIC DNA]</scope>
    <source>
        <strain evidence="2 3">GP24</strain>
    </source>
</reference>
<feature type="domain" description="Glycosyltransferase 2-like" evidence="1">
    <location>
        <begin position="56"/>
        <end position="183"/>
    </location>
</feature>
<dbReference type="SUPFAM" id="SSF53448">
    <property type="entry name" value="Nucleotide-diphospho-sugar transferases"/>
    <property type="match status" value="1"/>
</dbReference>
<comment type="caution">
    <text evidence="2">The sequence shown here is derived from an EMBL/GenBank/DDBJ whole genome shotgun (WGS) entry which is preliminary data.</text>
</comment>
<proteinExistence type="predicted"/>
<dbReference type="Gene3D" id="3.90.550.10">
    <property type="entry name" value="Spore Coat Polysaccharide Biosynthesis Protein SpsA, Chain A"/>
    <property type="match status" value="1"/>
</dbReference>
<dbReference type="GO" id="GO:0016758">
    <property type="term" value="F:hexosyltransferase activity"/>
    <property type="evidence" value="ECO:0007669"/>
    <property type="project" value="UniProtKB-ARBA"/>
</dbReference>
<organism evidence="2 3">
    <name type="scientific">Akkermansia muciniphila</name>
    <dbReference type="NCBI Taxonomy" id="239935"/>
    <lineage>
        <taxon>Bacteria</taxon>
        <taxon>Pseudomonadati</taxon>
        <taxon>Verrucomicrobiota</taxon>
        <taxon>Verrucomicrobiia</taxon>
        <taxon>Verrucomicrobiales</taxon>
        <taxon>Akkermansiaceae</taxon>
        <taxon>Akkermansia</taxon>
    </lineage>
</organism>